<sequence length="574" mass="64000">MYCEQPPQKPEKNTCRCKNCVLRHSDILPWPEPVGFMAERKNDKDNINRMSTFQSADSVVTITEANERHTDHNKKHRNNLNDTAYTPNRSGISTPVYDVDPSSIRSSLVPNEGNTPPRKGGNSPSRTTTQPPAQPTILLIVVNKNDPPPYGQERSAEYQGQRYSSAGSRGYPGPGYRRYSGPGPRGYPGPGPRGYPGPGSRGYPAPGSRGYPAPGSRGLPSPGSRGLPSPGGGQQGYYYPPPGPGNGTGPRGRPRPQNEQELAYYDRRRYSESYQPGWNRYREDWRGQPGRYPEDVYVEEHNFTSQPEARINCQCPDSEKLQVPPETQASRPETDVHKPTKRRSLKRLVGRGVGFTCNCQGQNPMASNLNELENQEPRRNMGNMETPPNTIDYVSDRASPPDIREVIVTDAKNKTYKCIQVPICISTGKPDTCRCCKCAPSPDTLNDESFDEDAECTCNRQGKCTCVAGSDLPEDFGCECDLTNLEQTLRKLIPNAECICYLKKKKRRRKQKKWYPPVYYDRFASPPFVLNPKPRSLEFGRSPYCNQCCNPCSCAPVARSCYTCDYNCGGACGF</sequence>
<keyword evidence="3" id="KW-1185">Reference proteome</keyword>
<reference evidence="2 3" key="1">
    <citation type="journal article" date="2007" name="Nature">
        <title>Evolution of genes and genomes on the Drosophila phylogeny.</title>
        <authorList>
            <consortium name="Drosophila 12 Genomes Consortium"/>
            <person name="Clark A.G."/>
            <person name="Eisen M.B."/>
            <person name="Smith D.R."/>
            <person name="Bergman C.M."/>
            <person name="Oliver B."/>
            <person name="Markow T.A."/>
            <person name="Kaufman T.C."/>
            <person name="Kellis M."/>
            <person name="Gelbart W."/>
            <person name="Iyer V.N."/>
            <person name="Pollard D.A."/>
            <person name="Sackton T.B."/>
            <person name="Larracuente A.M."/>
            <person name="Singh N.D."/>
            <person name="Abad J.P."/>
            <person name="Abt D.N."/>
            <person name="Adryan B."/>
            <person name="Aguade M."/>
            <person name="Akashi H."/>
            <person name="Anderson W.W."/>
            <person name="Aquadro C.F."/>
            <person name="Ardell D.H."/>
            <person name="Arguello R."/>
            <person name="Artieri C.G."/>
            <person name="Barbash D.A."/>
            <person name="Barker D."/>
            <person name="Barsanti P."/>
            <person name="Batterham P."/>
            <person name="Batzoglou S."/>
            <person name="Begun D."/>
            <person name="Bhutkar A."/>
            <person name="Blanco E."/>
            <person name="Bosak S.A."/>
            <person name="Bradley R.K."/>
            <person name="Brand A.D."/>
            <person name="Brent M.R."/>
            <person name="Brooks A.N."/>
            <person name="Brown R.H."/>
            <person name="Butlin R.K."/>
            <person name="Caggese C."/>
            <person name="Calvi B.R."/>
            <person name="Bernardo de Carvalho A."/>
            <person name="Caspi A."/>
            <person name="Castrezana S."/>
            <person name="Celniker S.E."/>
            <person name="Chang J.L."/>
            <person name="Chapple C."/>
            <person name="Chatterji S."/>
            <person name="Chinwalla A."/>
            <person name="Civetta A."/>
            <person name="Clifton S.W."/>
            <person name="Comeron J.M."/>
            <person name="Costello J.C."/>
            <person name="Coyne J.A."/>
            <person name="Daub J."/>
            <person name="David R.G."/>
            <person name="Delcher A.L."/>
            <person name="Delehaunty K."/>
            <person name="Do C.B."/>
            <person name="Ebling H."/>
            <person name="Edwards K."/>
            <person name="Eickbush T."/>
            <person name="Evans J.D."/>
            <person name="Filipski A."/>
            <person name="Findeiss S."/>
            <person name="Freyhult E."/>
            <person name="Fulton L."/>
            <person name="Fulton R."/>
            <person name="Garcia A.C."/>
            <person name="Gardiner A."/>
            <person name="Garfield D.A."/>
            <person name="Garvin B.E."/>
            <person name="Gibson G."/>
            <person name="Gilbert D."/>
            <person name="Gnerre S."/>
            <person name="Godfrey J."/>
            <person name="Good R."/>
            <person name="Gotea V."/>
            <person name="Gravely B."/>
            <person name="Greenberg A.J."/>
            <person name="Griffiths-Jones S."/>
            <person name="Gross S."/>
            <person name="Guigo R."/>
            <person name="Gustafson E.A."/>
            <person name="Haerty W."/>
            <person name="Hahn M.W."/>
            <person name="Halligan D.L."/>
            <person name="Halpern A.L."/>
            <person name="Halter G.M."/>
            <person name="Han M.V."/>
            <person name="Heger A."/>
            <person name="Hillier L."/>
            <person name="Hinrichs A.S."/>
            <person name="Holmes I."/>
            <person name="Hoskins R.A."/>
            <person name="Hubisz M.J."/>
            <person name="Hultmark D."/>
            <person name="Huntley M.A."/>
            <person name="Jaffe D.B."/>
            <person name="Jagadeeshan S."/>
            <person name="Jeck W.R."/>
            <person name="Johnson J."/>
            <person name="Jones C.D."/>
            <person name="Jordan W.C."/>
            <person name="Karpen G.H."/>
            <person name="Kataoka E."/>
            <person name="Keightley P.D."/>
            <person name="Kheradpour P."/>
            <person name="Kirkness E.F."/>
            <person name="Koerich L.B."/>
            <person name="Kristiansen K."/>
            <person name="Kudrna D."/>
            <person name="Kulathinal R.J."/>
            <person name="Kumar S."/>
            <person name="Kwok R."/>
            <person name="Lander E."/>
            <person name="Langley C.H."/>
            <person name="Lapoint R."/>
            <person name="Lazzaro B.P."/>
            <person name="Lee S.J."/>
            <person name="Levesque L."/>
            <person name="Li R."/>
            <person name="Lin C.F."/>
            <person name="Lin M.F."/>
            <person name="Lindblad-Toh K."/>
            <person name="Llopart A."/>
            <person name="Long M."/>
            <person name="Low L."/>
            <person name="Lozovsky E."/>
            <person name="Lu J."/>
            <person name="Luo M."/>
            <person name="Machado C.A."/>
            <person name="Makalowski W."/>
            <person name="Marzo M."/>
            <person name="Matsuda M."/>
            <person name="Matzkin L."/>
            <person name="McAllister B."/>
            <person name="McBride C.S."/>
            <person name="McKernan B."/>
            <person name="McKernan K."/>
            <person name="Mendez-Lago M."/>
            <person name="Minx P."/>
            <person name="Mollenhauer M.U."/>
            <person name="Montooth K."/>
            <person name="Mount S.M."/>
            <person name="Mu X."/>
            <person name="Myers E."/>
            <person name="Negre B."/>
            <person name="Newfeld S."/>
            <person name="Nielsen R."/>
            <person name="Noor M.A."/>
            <person name="O'Grady P."/>
            <person name="Pachter L."/>
            <person name="Papaceit M."/>
            <person name="Parisi M.J."/>
            <person name="Parisi M."/>
            <person name="Parts L."/>
            <person name="Pedersen J.S."/>
            <person name="Pesole G."/>
            <person name="Phillippy A.M."/>
            <person name="Ponting C.P."/>
            <person name="Pop M."/>
            <person name="Porcelli D."/>
            <person name="Powell J.R."/>
            <person name="Prohaska S."/>
            <person name="Pruitt K."/>
            <person name="Puig M."/>
            <person name="Quesneville H."/>
            <person name="Ram K.R."/>
            <person name="Rand D."/>
            <person name="Rasmussen M.D."/>
            <person name="Reed L.K."/>
            <person name="Reenan R."/>
            <person name="Reily A."/>
            <person name="Remington K.A."/>
            <person name="Rieger T.T."/>
            <person name="Ritchie M.G."/>
            <person name="Robin C."/>
            <person name="Rogers Y.H."/>
            <person name="Rohde C."/>
            <person name="Rozas J."/>
            <person name="Rubenfield M.J."/>
            <person name="Ruiz A."/>
            <person name="Russo S."/>
            <person name="Salzberg S.L."/>
            <person name="Sanchez-Gracia A."/>
            <person name="Saranga D.J."/>
            <person name="Sato H."/>
            <person name="Schaeffer S.W."/>
            <person name="Schatz M.C."/>
            <person name="Schlenke T."/>
            <person name="Schwartz R."/>
            <person name="Segarra C."/>
            <person name="Singh R.S."/>
            <person name="Sirot L."/>
            <person name="Sirota M."/>
            <person name="Sisneros N.B."/>
            <person name="Smith C.D."/>
            <person name="Smith T.F."/>
            <person name="Spieth J."/>
            <person name="Stage D.E."/>
            <person name="Stark A."/>
            <person name="Stephan W."/>
            <person name="Strausberg R.L."/>
            <person name="Strempel S."/>
            <person name="Sturgill D."/>
            <person name="Sutton G."/>
            <person name="Sutton G.G."/>
            <person name="Tao W."/>
            <person name="Teichmann S."/>
            <person name="Tobari Y.N."/>
            <person name="Tomimura Y."/>
            <person name="Tsolas J.M."/>
            <person name="Valente V.L."/>
            <person name="Venter E."/>
            <person name="Venter J.C."/>
            <person name="Vicario S."/>
            <person name="Vieira F.G."/>
            <person name="Vilella A.J."/>
            <person name="Villasante A."/>
            <person name="Walenz B."/>
            <person name="Wang J."/>
            <person name="Wasserman M."/>
            <person name="Watts T."/>
            <person name="Wilson D."/>
            <person name="Wilson R.K."/>
            <person name="Wing R.A."/>
            <person name="Wolfner M.F."/>
            <person name="Wong A."/>
            <person name="Wong G.K."/>
            <person name="Wu C.I."/>
            <person name="Wu G."/>
            <person name="Yamamoto D."/>
            <person name="Yang H.P."/>
            <person name="Yang S.P."/>
            <person name="Yorke J.A."/>
            <person name="Yoshida K."/>
            <person name="Zdobnov E."/>
            <person name="Zhang P."/>
            <person name="Zhang Y."/>
            <person name="Zimin A.V."/>
            <person name="Baldwin J."/>
            <person name="Abdouelleil A."/>
            <person name="Abdulkadir J."/>
            <person name="Abebe A."/>
            <person name="Abera B."/>
            <person name="Abreu J."/>
            <person name="Acer S.C."/>
            <person name="Aftuck L."/>
            <person name="Alexander A."/>
            <person name="An P."/>
            <person name="Anderson E."/>
            <person name="Anderson S."/>
            <person name="Arachi H."/>
            <person name="Azer M."/>
            <person name="Bachantsang P."/>
            <person name="Barry A."/>
            <person name="Bayul T."/>
            <person name="Berlin A."/>
            <person name="Bessette D."/>
            <person name="Bloom T."/>
            <person name="Blye J."/>
            <person name="Boguslavskiy L."/>
            <person name="Bonnet C."/>
            <person name="Boukhgalter B."/>
            <person name="Bourzgui I."/>
            <person name="Brown A."/>
            <person name="Cahill P."/>
            <person name="Channer S."/>
            <person name="Cheshatsang Y."/>
            <person name="Chuda L."/>
            <person name="Citroen M."/>
            <person name="Collymore A."/>
            <person name="Cooke P."/>
            <person name="Costello M."/>
            <person name="D'Aco K."/>
            <person name="Daza R."/>
            <person name="De Haan G."/>
            <person name="DeGray S."/>
            <person name="DeMaso C."/>
            <person name="Dhargay N."/>
            <person name="Dooley K."/>
            <person name="Dooley E."/>
            <person name="Doricent M."/>
            <person name="Dorje P."/>
            <person name="Dorjee K."/>
            <person name="Dupes A."/>
            <person name="Elong R."/>
            <person name="Falk J."/>
            <person name="Farina A."/>
            <person name="Faro S."/>
            <person name="Ferguson D."/>
            <person name="Fisher S."/>
            <person name="Foley C.D."/>
            <person name="Franke A."/>
            <person name="Friedrich D."/>
            <person name="Gadbois L."/>
            <person name="Gearin G."/>
            <person name="Gearin C.R."/>
            <person name="Giannoukos G."/>
            <person name="Goode T."/>
            <person name="Graham J."/>
            <person name="Grandbois E."/>
            <person name="Grewal S."/>
            <person name="Gyaltsen K."/>
            <person name="Hafez N."/>
            <person name="Hagos B."/>
            <person name="Hall J."/>
            <person name="Henson C."/>
            <person name="Hollinger A."/>
            <person name="Honan T."/>
            <person name="Huard M.D."/>
            <person name="Hughes L."/>
            <person name="Hurhula B."/>
            <person name="Husby M.E."/>
            <person name="Kamat A."/>
            <person name="Kanga B."/>
            <person name="Kashin S."/>
            <person name="Khazanovich D."/>
            <person name="Kisner P."/>
            <person name="Lance K."/>
            <person name="Lara M."/>
            <person name="Lee W."/>
            <person name="Lennon N."/>
            <person name="Letendre F."/>
            <person name="LeVine R."/>
            <person name="Lipovsky A."/>
            <person name="Liu X."/>
            <person name="Liu J."/>
            <person name="Liu S."/>
            <person name="Lokyitsang T."/>
            <person name="Lokyitsang Y."/>
            <person name="Lubonja R."/>
            <person name="Lui A."/>
            <person name="MacDonald P."/>
            <person name="Magnisalis V."/>
            <person name="Maru K."/>
            <person name="Matthews C."/>
            <person name="McCusker W."/>
            <person name="McDonough S."/>
            <person name="Mehta T."/>
            <person name="Meldrim J."/>
            <person name="Meneus L."/>
            <person name="Mihai O."/>
            <person name="Mihalev A."/>
            <person name="Mihova T."/>
            <person name="Mittelman R."/>
            <person name="Mlenga V."/>
            <person name="Montmayeur A."/>
            <person name="Mulrain L."/>
            <person name="Navidi A."/>
            <person name="Naylor J."/>
            <person name="Negash T."/>
            <person name="Nguyen T."/>
            <person name="Nguyen N."/>
            <person name="Nicol R."/>
            <person name="Norbu C."/>
            <person name="Norbu N."/>
            <person name="Novod N."/>
            <person name="O'Neill B."/>
            <person name="Osman S."/>
            <person name="Markiewicz E."/>
            <person name="Oyono O.L."/>
            <person name="Patti C."/>
            <person name="Phunkhang P."/>
            <person name="Pierre F."/>
            <person name="Priest M."/>
            <person name="Raghuraman S."/>
            <person name="Rege F."/>
            <person name="Reyes R."/>
            <person name="Rise C."/>
            <person name="Rogov P."/>
            <person name="Ross K."/>
            <person name="Ryan E."/>
            <person name="Settipalli S."/>
            <person name="Shea T."/>
            <person name="Sherpa N."/>
            <person name="Shi L."/>
            <person name="Shih D."/>
            <person name="Sparrow T."/>
            <person name="Spaulding J."/>
            <person name="Stalker J."/>
            <person name="Stange-Thomann N."/>
            <person name="Stavropoulos S."/>
            <person name="Stone C."/>
            <person name="Strader C."/>
            <person name="Tesfaye S."/>
            <person name="Thomson T."/>
            <person name="Thoulutsang Y."/>
            <person name="Thoulutsang D."/>
            <person name="Topham K."/>
            <person name="Topping I."/>
            <person name="Tsamla T."/>
            <person name="Vassiliev H."/>
            <person name="Vo A."/>
            <person name="Wangchuk T."/>
            <person name="Wangdi T."/>
            <person name="Weiand M."/>
            <person name="Wilkinson J."/>
            <person name="Wilson A."/>
            <person name="Yadav S."/>
            <person name="Young G."/>
            <person name="Yu Q."/>
            <person name="Zembek L."/>
            <person name="Zhong D."/>
            <person name="Zimmer A."/>
            <person name="Zwirko Z."/>
            <person name="Jaffe D.B."/>
            <person name="Alvarez P."/>
            <person name="Brockman W."/>
            <person name="Butler J."/>
            <person name="Chin C."/>
            <person name="Gnerre S."/>
            <person name="Grabherr M."/>
            <person name="Kleber M."/>
            <person name="Mauceli E."/>
            <person name="MacCallum I."/>
        </authorList>
    </citation>
    <scope>NUCLEOTIDE SEQUENCE [LARGE SCALE GENOMIC DNA]</scope>
    <source>
        <strain evidence="2 3">TSC#14021-0224.01</strain>
    </source>
</reference>
<evidence type="ECO:0000313" key="3">
    <source>
        <dbReference type="Proteomes" id="UP000008711"/>
    </source>
</evidence>
<evidence type="ECO:0000256" key="1">
    <source>
        <dbReference type="SAM" id="MobiDB-lite"/>
    </source>
</evidence>
<feature type="compositionally biased region" description="Polar residues" evidence="1">
    <location>
        <begin position="80"/>
        <end position="93"/>
    </location>
</feature>
<accession>B3NNG1</accession>
<dbReference type="OrthoDB" id="7873202at2759"/>
<feature type="compositionally biased region" description="Pro residues" evidence="1">
    <location>
        <begin position="185"/>
        <end position="195"/>
    </location>
</feature>
<dbReference type="HOGENOM" id="CLU_1054738_0_0_1"/>
<name>B3NNG1_DROER</name>
<feature type="compositionally biased region" description="Polar residues" evidence="1">
    <location>
        <begin position="103"/>
        <end position="114"/>
    </location>
</feature>
<dbReference type="AlphaFoldDB" id="B3NNG1"/>
<protein>
    <submittedName>
        <fullName evidence="2">Uncharacterized protein</fullName>
    </submittedName>
</protein>
<feature type="compositionally biased region" description="Low complexity" evidence="1">
    <location>
        <begin position="201"/>
        <end position="228"/>
    </location>
</feature>
<organism evidence="2 3">
    <name type="scientific">Drosophila erecta</name>
    <name type="common">Fruit fly</name>
    <dbReference type="NCBI Taxonomy" id="7220"/>
    <lineage>
        <taxon>Eukaryota</taxon>
        <taxon>Metazoa</taxon>
        <taxon>Ecdysozoa</taxon>
        <taxon>Arthropoda</taxon>
        <taxon>Hexapoda</taxon>
        <taxon>Insecta</taxon>
        <taxon>Pterygota</taxon>
        <taxon>Neoptera</taxon>
        <taxon>Endopterygota</taxon>
        <taxon>Diptera</taxon>
        <taxon>Brachycera</taxon>
        <taxon>Muscomorpha</taxon>
        <taxon>Ephydroidea</taxon>
        <taxon>Drosophilidae</taxon>
        <taxon>Drosophila</taxon>
        <taxon>Sophophora</taxon>
    </lineage>
</organism>
<feature type="compositionally biased region" description="Polar residues" evidence="1">
    <location>
        <begin position="122"/>
        <end position="131"/>
    </location>
</feature>
<proteinExistence type="predicted"/>
<reference evidence="2 3" key="2">
    <citation type="journal article" date="2008" name="Bioinformatics">
        <title>Assembly reconciliation.</title>
        <authorList>
            <person name="Zimin A.V."/>
            <person name="Smith D.R."/>
            <person name="Sutton G."/>
            <person name="Yorke J.A."/>
        </authorList>
    </citation>
    <scope>NUCLEOTIDE SEQUENCE [LARGE SCALE GENOMIC DNA]</scope>
    <source>
        <strain evidence="2 3">TSC#14021-0224.01</strain>
    </source>
</reference>
<gene>
    <name evidence="2" type="primary">Dere\GG20131</name>
    <name evidence="2" type="synonym">dere_GLEANR_4956</name>
    <name evidence="2" type="synonym">GG20131</name>
    <name evidence="2" type="ORF">Dere_GG20131</name>
</gene>
<dbReference type="Proteomes" id="UP000008711">
    <property type="component" value="Unassembled WGS sequence"/>
</dbReference>
<feature type="region of interest" description="Disordered" evidence="1">
    <location>
        <begin position="66"/>
        <end position="257"/>
    </location>
</feature>
<feature type="compositionally biased region" description="Low complexity" evidence="1">
    <location>
        <begin position="162"/>
        <end position="182"/>
    </location>
</feature>
<dbReference type="EMBL" id="CH954179">
    <property type="protein sequence ID" value="EDV56612.2"/>
    <property type="molecule type" value="Genomic_DNA"/>
</dbReference>
<dbReference type="eggNOG" id="ENOG502R8C3">
    <property type="taxonomic scope" value="Eukaryota"/>
</dbReference>
<evidence type="ECO:0000313" key="2">
    <source>
        <dbReference type="EMBL" id="EDV56612.2"/>
    </source>
</evidence>
<feature type="region of interest" description="Disordered" evidence="1">
    <location>
        <begin position="318"/>
        <end position="343"/>
    </location>
</feature>